<keyword evidence="2" id="KW-1185">Reference proteome</keyword>
<sequence length="130" mass="14384">MNSAALASWLKVKPIWNMPAITSSAQLTCTTSTRQVEAKELPTAVRVDGLAFHLPTEEHRIKETQQFGKGPAPLHKLGCSGLCVTDFGAFYKFLAAHFNFRQSDSIYDQSAWNITVFGRLDRGSTPVDCH</sequence>
<dbReference type="EMBL" id="ML735712">
    <property type="protein sequence ID" value="KAE8420051.1"/>
    <property type="molecule type" value="Genomic_DNA"/>
</dbReference>
<protein>
    <submittedName>
        <fullName evidence="1">Uncharacterized protein</fullName>
    </submittedName>
</protein>
<organism evidence="1 2">
    <name type="scientific">Aspergillus pseudocaelatus</name>
    <dbReference type="NCBI Taxonomy" id="1825620"/>
    <lineage>
        <taxon>Eukaryota</taxon>
        <taxon>Fungi</taxon>
        <taxon>Dikarya</taxon>
        <taxon>Ascomycota</taxon>
        <taxon>Pezizomycotina</taxon>
        <taxon>Eurotiomycetes</taxon>
        <taxon>Eurotiomycetidae</taxon>
        <taxon>Eurotiales</taxon>
        <taxon>Aspergillaceae</taxon>
        <taxon>Aspergillus</taxon>
        <taxon>Aspergillus subgen. Circumdati</taxon>
    </lineage>
</organism>
<proteinExistence type="predicted"/>
<evidence type="ECO:0000313" key="1">
    <source>
        <dbReference type="EMBL" id="KAE8420051.1"/>
    </source>
</evidence>
<gene>
    <name evidence="1" type="ORF">BDV36DRAFT_293700</name>
</gene>
<evidence type="ECO:0000313" key="2">
    <source>
        <dbReference type="Proteomes" id="UP000325395"/>
    </source>
</evidence>
<name>A0ABQ6WUW0_9EURO</name>
<accession>A0ABQ6WUW0</accession>
<dbReference type="Proteomes" id="UP000325395">
    <property type="component" value="Unassembled WGS sequence"/>
</dbReference>
<reference evidence="1 2" key="1">
    <citation type="submission" date="2019-04" db="EMBL/GenBank/DDBJ databases">
        <authorList>
            <consortium name="DOE Joint Genome Institute"/>
            <person name="Mondo S."/>
            <person name="Kjaerbolling I."/>
            <person name="Vesth T."/>
            <person name="Frisvad J.C."/>
            <person name="Nybo J.L."/>
            <person name="Theobald S."/>
            <person name="Kildgaard S."/>
            <person name="Isbrandt T."/>
            <person name="Kuo A."/>
            <person name="Sato A."/>
            <person name="Lyhne E.K."/>
            <person name="Kogle M.E."/>
            <person name="Wiebenga A."/>
            <person name="Kun R.S."/>
            <person name="Lubbers R.J."/>
            <person name="Makela M.R."/>
            <person name="Barry K."/>
            <person name="Chovatia M."/>
            <person name="Clum A."/>
            <person name="Daum C."/>
            <person name="Haridas S."/>
            <person name="He G."/>
            <person name="LaButti K."/>
            <person name="Lipzen A."/>
            <person name="Riley R."/>
            <person name="Salamov A."/>
            <person name="Simmons B.A."/>
            <person name="Magnuson J.K."/>
            <person name="Henrissat B."/>
            <person name="Mortensen U.H."/>
            <person name="Larsen T.O."/>
            <person name="Devries R.P."/>
            <person name="Grigoriev I.V."/>
            <person name="Machida M."/>
            <person name="Baker S.E."/>
            <person name="Andersen M.R."/>
            <person name="Cantor M.N."/>
            <person name="Hua S.X."/>
        </authorList>
    </citation>
    <scope>NUCLEOTIDE SEQUENCE [LARGE SCALE GENOMIC DNA]</scope>
    <source>
        <strain evidence="1 2">CBS 117616</strain>
    </source>
</reference>